<protein>
    <submittedName>
        <fullName evidence="3">FadD4</fullName>
        <ecNumber evidence="3">6.2.1.3</ecNumber>
    </submittedName>
</protein>
<dbReference type="PANTHER" id="PTHR43767">
    <property type="entry name" value="LONG-CHAIN-FATTY-ACID--COA LIGASE"/>
    <property type="match status" value="1"/>
</dbReference>
<dbReference type="Proteomes" id="UP000000442">
    <property type="component" value="Chromosome"/>
</dbReference>
<evidence type="ECO:0000313" key="4">
    <source>
        <dbReference type="Proteomes" id="UP000000442"/>
    </source>
</evidence>
<dbReference type="NCBIfam" id="NF006181">
    <property type="entry name" value="PRK08314.1"/>
    <property type="match status" value="1"/>
</dbReference>
<dbReference type="KEGG" id="dat:HRM2_20430"/>
<keyword evidence="3" id="KW-0436">Ligase</keyword>
<gene>
    <name evidence="3" type="primary">fadD4</name>
    <name evidence="3" type="ordered locus">HRM2_20430</name>
</gene>
<dbReference type="InterPro" id="IPR042099">
    <property type="entry name" value="ANL_N_sf"/>
</dbReference>
<dbReference type="HOGENOM" id="CLU_000022_59_7_7"/>
<dbReference type="Gene3D" id="3.40.50.12780">
    <property type="entry name" value="N-terminal domain of ligase-like"/>
    <property type="match status" value="1"/>
</dbReference>
<dbReference type="PANTHER" id="PTHR43767:SF1">
    <property type="entry name" value="NONRIBOSOMAL PEPTIDE SYNTHASE PES1 (EUROFUNG)-RELATED"/>
    <property type="match status" value="1"/>
</dbReference>
<organism evidence="3 4">
    <name type="scientific">Desulforapulum autotrophicum (strain ATCC 43914 / DSM 3382 / VKM B-1955 / HRM2)</name>
    <name type="common">Desulfobacterium autotrophicum</name>
    <dbReference type="NCBI Taxonomy" id="177437"/>
    <lineage>
        <taxon>Bacteria</taxon>
        <taxon>Pseudomonadati</taxon>
        <taxon>Thermodesulfobacteriota</taxon>
        <taxon>Desulfobacteria</taxon>
        <taxon>Desulfobacterales</taxon>
        <taxon>Desulfobacteraceae</taxon>
        <taxon>Desulforapulum</taxon>
    </lineage>
</organism>
<dbReference type="InterPro" id="IPR045851">
    <property type="entry name" value="AMP-bd_C_sf"/>
</dbReference>
<dbReference type="InterPro" id="IPR050237">
    <property type="entry name" value="ATP-dep_AMP-bd_enzyme"/>
</dbReference>
<dbReference type="GO" id="GO:0004467">
    <property type="term" value="F:long-chain fatty acid-CoA ligase activity"/>
    <property type="evidence" value="ECO:0007669"/>
    <property type="project" value="UniProtKB-EC"/>
</dbReference>
<evidence type="ECO:0000313" key="3">
    <source>
        <dbReference type="EMBL" id="ACN15143.1"/>
    </source>
</evidence>
<dbReference type="OrthoDB" id="9765680at2"/>
<dbReference type="InterPro" id="IPR025110">
    <property type="entry name" value="AMP-bd_C"/>
</dbReference>
<sequence>MNTRHYPSWPKRLPKTLICPEVPLYDYLEVSARRYPDHTAINYYGNKISYAQLWSESCCLAGALVAMGVKKGDRVAIYMQNSPQFIISFFGILRANAVVVPLNPMLMSRELAILLGDCGARVVLAGQELCPQINEVRDLLDLSQVIAVSYGDYLPQEPCLPVPDFMTQTLNLGEGMVSWQKIMANPSAPPAPDISPDNVCLIPYTAGSTGIPKGCMHTHKTVGANTISSFHWMNFTASTVSLCVLPLFHVTGLINSLLAPMFGGGTLVLLTRWDRTAALDAIETLGCNCVVAISTMIVDLLAAPDVNSRDLSSLGAVAGGGAPLPAAVGEKLKALTGLTYVEGYGMTETISQTHFNPPDRAKLGSIGVPDFGVDARIIDVDDNGELPPGKEGELIINGPEVFKGYWNKPRETEESFLELDGKQFFRTGDICRMDEEGYFFIVDRCKRMINAAGFKVWPAEVESLLYGHPDVLEACVVGVPDPVRVENVKAFIVPQKGRKKTISTQEIMAWAKERMSAYKYPRIIDFVDSLPKSGAGKILWRELQEKEQR</sequence>
<dbReference type="Pfam" id="PF13193">
    <property type="entry name" value="AMP-binding_C"/>
    <property type="match status" value="1"/>
</dbReference>
<evidence type="ECO:0000259" key="2">
    <source>
        <dbReference type="Pfam" id="PF13193"/>
    </source>
</evidence>
<reference evidence="3 4" key="1">
    <citation type="journal article" date="2009" name="Environ. Microbiol.">
        <title>Genome sequence of Desulfobacterium autotrophicum HRM2, a marine sulfate reducer oxidizing organic carbon completely to carbon dioxide.</title>
        <authorList>
            <person name="Strittmatter A.W."/>
            <person name="Liesegang H."/>
            <person name="Rabus R."/>
            <person name="Decker I."/>
            <person name="Amann J."/>
            <person name="Andres S."/>
            <person name="Henne A."/>
            <person name="Fricke W.F."/>
            <person name="Martinez-Arias R."/>
            <person name="Bartels D."/>
            <person name="Goesmann A."/>
            <person name="Krause L."/>
            <person name="Puehler A."/>
            <person name="Klenk H.P."/>
            <person name="Richter M."/>
            <person name="Schuler M."/>
            <person name="Gloeckner F.O."/>
            <person name="Meyerdierks A."/>
            <person name="Gottschalk G."/>
            <person name="Amann R."/>
        </authorList>
    </citation>
    <scope>NUCLEOTIDE SEQUENCE [LARGE SCALE GENOMIC DNA]</scope>
    <source>
        <strain evidence="4">ATCC 43914 / DSM 3382 / HRM2</strain>
    </source>
</reference>
<evidence type="ECO:0000259" key="1">
    <source>
        <dbReference type="Pfam" id="PF00501"/>
    </source>
</evidence>
<name>C0QCR6_DESAH</name>
<dbReference type="EMBL" id="CP001087">
    <property type="protein sequence ID" value="ACN15143.1"/>
    <property type="molecule type" value="Genomic_DNA"/>
</dbReference>
<accession>C0QCR6</accession>
<dbReference type="AlphaFoldDB" id="C0QCR6"/>
<dbReference type="Gene3D" id="3.30.300.30">
    <property type="match status" value="1"/>
</dbReference>
<feature type="domain" description="AMP-dependent synthetase/ligase" evidence="1">
    <location>
        <begin position="29"/>
        <end position="406"/>
    </location>
</feature>
<proteinExistence type="predicted"/>
<dbReference type="STRING" id="177437.HRM2_20430"/>
<dbReference type="PROSITE" id="PS00455">
    <property type="entry name" value="AMP_BINDING"/>
    <property type="match status" value="1"/>
</dbReference>
<dbReference type="Pfam" id="PF00501">
    <property type="entry name" value="AMP-binding"/>
    <property type="match status" value="1"/>
</dbReference>
<feature type="domain" description="AMP-binding enzyme C-terminal" evidence="2">
    <location>
        <begin position="460"/>
        <end position="537"/>
    </location>
</feature>
<dbReference type="InterPro" id="IPR020845">
    <property type="entry name" value="AMP-binding_CS"/>
</dbReference>
<dbReference type="SUPFAM" id="SSF56801">
    <property type="entry name" value="Acetyl-CoA synthetase-like"/>
    <property type="match status" value="1"/>
</dbReference>
<dbReference type="eggNOG" id="COG0318">
    <property type="taxonomic scope" value="Bacteria"/>
</dbReference>
<dbReference type="RefSeq" id="WP_015903921.1">
    <property type="nucleotide sequence ID" value="NC_012108.1"/>
</dbReference>
<dbReference type="InterPro" id="IPR000873">
    <property type="entry name" value="AMP-dep_synth/lig_dom"/>
</dbReference>
<keyword evidence="4" id="KW-1185">Reference proteome</keyword>
<dbReference type="EC" id="6.2.1.3" evidence="3"/>